<evidence type="ECO:0000313" key="2">
    <source>
        <dbReference type="EMBL" id="SCB36099.1"/>
    </source>
</evidence>
<dbReference type="InterPro" id="IPR032710">
    <property type="entry name" value="NTF2-like_dom_sf"/>
</dbReference>
<protein>
    <submittedName>
        <fullName evidence="2">SnoaL-like domain-containing protein</fullName>
    </submittedName>
</protein>
<sequence>MTHPVQRSNHDDMTQQEIGDRLAIRELVDAYAHCADRRDAEGQMSLFTPDTEFLVFMDSRNSAPTQEIRGRDGLRPVFEALNAYEATTHFNGQSTVAWTPVSATGVTYCLAHHVKVDGINRSLMVASIRYLDRFVKADGRWYFEQRKLMVDWIESRLLAGS</sequence>
<dbReference type="Proteomes" id="UP000199435">
    <property type="component" value="Unassembled WGS sequence"/>
</dbReference>
<evidence type="ECO:0000313" key="3">
    <source>
        <dbReference type="Proteomes" id="UP000199435"/>
    </source>
</evidence>
<dbReference type="Gene3D" id="3.10.450.50">
    <property type="match status" value="1"/>
</dbReference>
<accession>A0A1C3W7R6</accession>
<evidence type="ECO:0000259" key="1">
    <source>
        <dbReference type="Pfam" id="PF13577"/>
    </source>
</evidence>
<dbReference type="OrthoDB" id="581683at2"/>
<dbReference type="STRING" id="411945.GA0061102_102468"/>
<dbReference type="EMBL" id="FMAH01000024">
    <property type="protein sequence ID" value="SCB36099.1"/>
    <property type="molecule type" value="Genomic_DNA"/>
</dbReference>
<dbReference type="Pfam" id="PF13577">
    <property type="entry name" value="SnoaL_4"/>
    <property type="match status" value="1"/>
</dbReference>
<gene>
    <name evidence="2" type="ORF">GA0061102_102468</name>
</gene>
<feature type="domain" description="SnoaL-like" evidence="1">
    <location>
        <begin position="17"/>
        <end position="147"/>
    </location>
</feature>
<dbReference type="RefSeq" id="WP_092852133.1">
    <property type="nucleotide sequence ID" value="NZ_FMAH01000024.1"/>
</dbReference>
<name>A0A1C3W7R6_9HYPH</name>
<dbReference type="InterPro" id="IPR037401">
    <property type="entry name" value="SnoaL-like"/>
</dbReference>
<organism evidence="2 3">
    <name type="scientific">Rhizobium miluonense</name>
    <dbReference type="NCBI Taxonomy" id="411945"/>
    <lineage>
        <taxon>Bacteria</taxon>
        <taxon>Pseudomonadati</taxon>
        <taxon>Pseudomonadota</taxon>
        <taxon>Alphaproteobacteria</taxon>
        <taxon>Hyphomicrobiales</taxon>
        <taxon>Rhizobiaceae</taxon>
        <taxon>Rhizobium/Agrobacterium group</taxon>
        <taxon>Rhizobium</taxon>
    </lineage>
</organism>
<reference evidence="3" key="1">
    <citation type="submission" date="2016-08" db="EMBL/GenBank/DDBJ databases">
        <authorList>
            <person name="Varghese N."/>
            <person name="Submissions Spin"/>
        </authorList>
    </citation>
    <scope>NUCLEOTIDE SEQUENCE [LARGE SCALE GENOMIC DNA]</scope>
    <source>
        <strain evidence="3">HAMBI 2971</strain>
    </source>
</reference>
<dbReference type="AlphaFoldDB" id="A0A1C3W7R6"/>
<proteinExistence type="predicted"/>
<keyword evidence="3" id="KW-1185">Reference proteome</keyword>
<dbReference type="CDD" id="cd00531">
    <property type="entry name" value="NTF2_like"/>
    <property type="match status" value="1"/>
</dbReference>
<dbReference type="SUPFAM" id="SSF54427">
    <property type="entry name" value="NTF2-like"/>
    <property type="match status" value="1"/>
</dbReference>